<dbReference type="OMA" id="MESATFE"/>
<dbReference type="PANTHER" id="PTHR31896">
    <property type="entry name" value="FAMILY REGULATORY PROTEIN, PUTATIVE (AFU_ORTHOLOGUE AFUA_3G14730)-RELATED"/>
    <property type="match status" value="1"/>
</dbReference>
<dbReference type="GO" id="GO:0005737">
    <property type="term" value="C:cytoplasm"/>
    <property type="evidence" value="ECO:0000318"/>
    <property type="project" value="GO_Central"/>
</dbReference>
<dbReference type="Pfam" id="PF02458">
    <property type="entry name" value="Transferase"/>
    <property type="match status" value="1"/>
</dbReference>
<dbReference type="KEGG" id="dpp:DICPUDRAFT_34764"/>
<dbReference type="InterPro" id="IPR051283">
    <property type="entry name" value="Sec_Metabolite_Acyltrans"/>
</dbReference>
<protein>
    <recommendedName>
        <fullName evidence="4">Condensation domain-containing protein</fullName>
    </recommendedName>
</protein>
<dbReference type="PANTHER" id="PTHR31896:SF64">
    <property type="entry name" value="TRICHOTHECENE 3-O-ACETYLTRANSFERASE"/>
    <property type="match status" value="1"/>
</dbReference>
<dbReference type="RefSeq" id="XP_003288875.1">
    <property type="nucleotide sequence ID" value="XM_003288827.1"/>
</dbReference>
<dbReference type="Gene3D" id="3.30.559.10">
    <property type="entry name" value="Chloramphenicol acetyltransferase-like domain"/>
    <property type="match status" value="2"/>
</dbReference>
<proteinExistence type="predicted"/>
<gene>
    <name evidence="2" type="ORF">DICPUDRAFT_34764</name>
</gene>
<accession>F0ZN89</accession>
<dbReference type="GO" id="GO:0016747">
    <property type="term" value="F:acyltransferase activity, transferring groups other than amino-acyl groups"/>
    <property type="evidence" value="ECO:0000318"/>
    <property type="project" value="GO_Central"/>
</dbReference>
<dbReference type="OrthoDB" id="18526at2759"/>
<evidence type="ECO:0008006" key="4">
    <source>
        <dbReference type="Google" id="ProtNLM"/>
    </source>
</evidence>
<dbReference type="EMBL" id="GL871091">
    <property type="protein sequence ID" value="EGC34598.1"/>
    <property type="molecule type" value="Genomic_DNA"/>
</dbReference>
<dbReference type="InterPro" id="IPR023213">
    <property type="entry name" value="CAT-like_dom_sf"/>
</dbReference>
<dbReference type="Proteomes" id="UP000001064">
    <property type="component" value="Unassembled WGS sequence"/>
</dbReference>
<dbReference type="GeneID" id="10499480"/>
<evidence type="ECO:0000313" key="2">
    <source>
        <dbReference type="EMBL" id="EGC34598.1"/>
    </source>
</evidence>
<dbReference type="eggNOG" id="ENOG502T0KU">
    <property type="taxonomic scope" value="Eukaryota"/>
</dbReference>
<dbReference type="InParanoid" id="F0ZN89"/>
<organism evidence="2 3">
    <name type="scientific">Dictyostelium purpureum</name>
    <name type="common">Slime mold</name>
    <dbReference type="NCBI Taxonomy" id="5786"/>
    <lineage>
        <taxon>Eukaryota</taxon>
        <taxon>Amoebozoa</taxon>
        <taxon>Evosea</taxon>
        <taxon>Eumycetozoa</taxon>
        <taxon>Dictyostelia</taxon>
        <taxon>Dictyosteliales</taxon>
        <taxon>Dictyosteliaceae</taxon>
        <taxon>Dictyostelium</taxon>
    </lineage>
</organism>
<keyword evidence="3" id="KW-1185">Reference proteome</keyword>
<sequence>MTVQFSNNYNWEKQLGPLEYFSSPVYTRGSLFFKGEIDLMKFIRSMSSSFNYFHLLLSHFSTDKKGNIWACNSTKKINSTTKEQLEIEYINEPMESATFENTLPKKTIKDVYKLGFAKDLNGMVMAAFKLTIFNDGFCIGYTVNHSFFDQASIYYYLKFLSQIYSNDGENLTFLKPQIFDSQNFINNKVKFDGIINAREYGDSNFGFIFYTMSQKPSEGSIDINFFHNTTIGLKFDLEEINKIKSKNSNYLSTNDIISAIVLKVLTLTEFLKDSDDFTLRYVCNVRKYLEKGEEAIGNFAHHCKMILKVKEIKESSILDLANIDRKSILGIHGDDFKDSLNWYKYMQDEKEVALTYVGKPSFYSSRITNWTNFDYDAVQFDKVSPHSIKTPSLAGYGINTITFTTEHGKKYFTTGVSIPIDCMEKLDNFGKTSKLFSIDNIFN</sequence>
<dbReference type="AlphaFoldDB" id="F0ZN89"/>
<dbReference type="VEuPathDB" id="AmoebaDB:DICPUDRAFT_34764"/>
<name>F0ZN89_DICPU</name>
<evidence type="ECO:0000313" key="3">
    <source>
        <dbReference type="Proteomes" id="UP000001064"/>
    </source>
</evidence>
<keyword evidence="1" id="KW-0808">Transferase</keyword>
<reference evidence="3" key="1">
    <citation type="journal article" date="2011" name="Genome Biol.">
        <title>Comparative genomics of the social amoebae Dictyostelium discoideum and Dictyostelium purpureum.</title>
        <authorList>
            <consortium name="US DOE Joint Genome Institute (JGI-PGF)"/>
            <person name="Sucgang R."/>
            <person name="Kuo A."/>
            <person name="Tian X."/>
            <person name="Salerno W."/>
            <person name="Parikh A."/>
            <person name="Feasley C.L."/>
            <person name="Dalin E."/>
            <person name="Tu H."/>
            <person name="Huang E."/>
            <person name="Barry K."/>
            <person name="Lindquist E."/>
            <person name="Shapiro H."/>
            <person name="Bruce D."/>
            <person name="Schmutz J."/>
            <person name="Salamov A."/>
            <person name="Fey P."/>
            <person name="Gaudet P."/>
            <person name="Anjard C."/>
            <person name="Babu M.M."/>
            <person name="Basu S."/>
            <person name="Bushmanova Y."/>
            <person name="van der Wel H."/>
            <person name="Katoh-Kurasawa M."/>
            <person name="Dinh C."/>
            <person name="Coutinho P.M."/>
            <person name="Saito T."/>
            <person name="Elias M."/>
            <person name="Schaap P."/>
            <person name="Kay R.R."/>
            <person name="Henrissat B."/>
            <person name="Eichinger L."/>
            <person name="Rivero F."/>
            <person name="Putnam N.H."/>
            <person name="West C.M."/>
            <person name="Loomis W.F."/>
            <person name="Chisholm R.L."/>
            <person name="Shaulsky G."/>
            <person name="Strassmann J.E."/>
            <person name="Queller D.C."/>
            <person name="Kuspa A."/>
            <person name="Grigoriev I.V."/>
        </authorList>
    </citation>
    <scope>NUCLEOTIDE SEQUENCE [LARGE SCALE GENOMIC DNA]</scope>
    <source>
        <strain evidence="3">QSDP1</strain>
    </source>
</reference>
<evidence type="ECO:0000256" key="1">
    <source>
        <dbReference type="ARBA" id="ARBA00022679"/>
    </source>
</evidence>